<evidence type="ECO:0000256" key="1">
    <source>
        <dbReference type="SAM" id="SignalP"/>
    </source>
</evidence>
<evidence type="ECO:0000313" key="3">
    <source>
        <dbReference type="Proteomes" id="UP001153620"/>
    </source>
</evidence>
<keyword evidence="3" id="KW-1185">Reference proteome</keyword>
<proteinExistence type="predicted"/>
<name>A0A9N9S867_9DIPT</name>
<reference evidence="2" key="1">
    <citation type="submission" date="2022-01" db="EMBL/GenBank/DDBJ databases">
        <authorList>
            <person name="King R."/>
        </authorList>
    </citation>
    <scope>NUCLEOTIDE SEQUENCE</scope>
</reference>
<protein>
    <submittedName>
        <fullName evidence="2">Uncharacterized protein</fullName>
    </submittedName>
</protein>
<feature type="signal peptide" evidence="1">
    <location>
        <begin position="1"/>
        <end position="21"/>
    </location>
</feature>
<keyword evidence="1" id="KW-0732">Signal</keyword>
<dbReference type="AlphaFoldDB" id="A0A9N9S867"/>
<evidence type="ECO:0000313" key="2">
    <source>
        <dbReference type="EMBL" id="CAG9811122.1"/>
    </source>
</evidence>
<feature type="chain" id="PRO_5040369610" evidence="1">
    <location>
        <begin position="22"/>
        <end position="77"/>
    </location>
</feature>
<dbReference type="Proteomes" id="UP001153620">
    <property type="component" value="Chromosome 4"/>
</dbReference>
<sequence>MTRLRTFQLILLVCSWNVVNSKSNSQSNGNSTKGVIRHQQTFETKLNHLVVDVIGNRPTRLQPSSLSSSQHIKDEGD</sequence>
<reference evidence="2" key="2">
    <citation type="submission" date="2022-10" db="EMBL/GenBank/DDBJ databases">
        <authorList>
            <consortium name="ENA_rothamsted_submissions"/>
            <consortium name="culmorum"/>
            <person name="King R."/>
        </authorList>
    </citation>
    <scope>NUCLEOTIDE SEQUENCE</scope>
</reference>
<organism evidence="2 3">
    <name type="scientific">Chironomus riparius</name>
    <dbReference type="NCBI Taxonomy" id="315576"/>
    <lineage>
        <taxon>Eukaryota</taxon>
        <taxon>Metazoa</taxon>
        <taxon>Ecdysozoa</taxon>
        <taxon>Arthropoda</taxon>
        <taxon>Hexapoda</taxon>
        <taxon>Insecta</taxon>
        <taxon>Pterygota</taxon>
        <taxon>Neoptera</taxon>
        <taxon>Endopterygota</taxon>
        <taxon>Diptera</taxon>
        <taxon>Nematocera</taxon>
        <taxon>Chironomoidea</taxon>
        <taxon>Chironomidae</taxon>
        <taxon>Chironominae</taxon>
        <taxon>Chironomus</taxon>
    </lineage>
</organism>
<gene>
    <name evidence="2" type="ORF">CHIRRI_LOCUS13931</name>
</gene>
<dbReference type="EMBL" id="OU895880">
    <property type="protein sequence ID" value="CAG9811122.1"/>
    <property type="molecule type" value="Genomic_DNA"/>
</dbReference>
<accession>A0A9N9S867</accession>